<accession>A0ABV7VIQ9</accession>
<dbReference type="InterPro" id="IPR029014">
    <property type="entry name" value="NiFe-Hase_large"/>
</dbReference>
<dbReference type="Pfam" id="PF00346">
    <property type="entry name" value="Complex1_49kDa"/>
    <property type="match status" value="1"/>
</dbReference>
<dbReference type="SUPFAM" id="SSF56762">
    <property type="entry name" value="HydB/Nqo4-like"/>
    <property type="match status" value="1"/>
</dbReference>
<evidence type="ECO:0000256" key="8">
    <source>
        <dbReference type="HAMAP-Rule" id="MF_01358"/>
    </source>
</evidence>
<comment type="similarity">
    <text evidence="2 8 9">Belongs to the complex I 49 kDa subunit family.</text>
</comment>
<keyword evidence="4 8" id="KW-0874">Quinone</keyword>
<keyword evidence="7 8" id="KW-0830">Ubiquinone</keyword>
<dbReference type="PANTHER" id="PTHR11993">
    <property type="entry name" value="NADH-UBIQUINONE OXIDOREDUCTASE 49 KDA SUBUNIT"/>
    <property type="match status" value="1"/>
</dbReference>
<comment type="catalytic activity">
    <reaction evidence="8">
        <text>a quinone + NADH + 5 H(+)(in) = a quinol + NAD(+) + 4 H(+)(out)</text>
        <dbReference type="Rhea" id="RHEA:57888"/>
        <dbReference type="ChEBI" id="CHEBI:15378"/>
        <dbReference type="ChEBI" id="CHEBI:24646"/>
        <dbReference type="ChEBI" id="CHEBI:57540"/>
        <dbReference type="ChEBI" id="CHEBI:57945"/>
        <dbReference type="ChEBI" id="CHEBI:132124"/>
    </reaction>
</comment>
<dbReference type="PROSITE" id="PS00535">
    <property type="entry name" value="COMPLEX1_49K"/>
    <property type="match status" value="1"/>
</dbReference>
<dbReference type="InterPro" id="IPR001135">
    <property type="entry name" value="NADH_Q_OxRdtase_suD"/>
</dbReference>
<evidence type="ECO:0000256" key="7">
    <source>
        <dbReference type="ARBA" id="ARBA00023075"/>
    </source>
</evidence>
<evidence type="ECO:0000313" key="12">
    <source>
        <dbReference type="Proteomes" id="UP001595711"/>
    </source>
</evidence>
<comment type="caution">
    <text evidence="11">The sequence shown here is derived from an EMBL/GenBank/DDBJ whole genome shotgun (WGS) entry which is preliminary data.</text>
</comment>
<dbReference type="Proteomes" id="UP001595711">
    <property type="component" value="Unassembled WGS sequence"/>
</dbReference>
<evidence type="ECO:0000313" key="11">
    <source>
        <dbReference type="EMBL" id="MFC3676656.1"/>
    </source>
</evidence>
<keyword evidence="8" id="KW-0472">Membrane</keyword>
<dbReference type="EC" id="7.1.1.-" evidence="8"/>
<evidence type="ECO:0000256" key="3">
    <source>
        <dbReference type="ARBA" id="ARBA00022448"/>
    </source>
</evidence>
<gene>
    <name evidence="8" type="primary">nuoD</name>
    <name evidence="11" type="ORF">ACFOOQ_13945</name>
</gene>
<evidence type="ECO:0000256" key="2">
    <source>
        <dbReference type="ARBA" id="ARBA00005769"/>
    </source>
</evidence>
<keyword evidence="5 8" id="KW-1278">Translocase</keyword>
<sequence length="392" mass="44227">MAEVTIANYMVNFGPQHPAAHGVLRLVMELDGEIVERCDPHIGLLHRGTEKLIEYKTYLQAVPYFDRLDYVAPMNQEHAFALATERLLGLEVPARGQAIRVLFAEIGRLLNHLLNVTTHALDCGAMTPALWGFEEREKLMEFYEGVSGARMHAAYFRPGGVHQDMPKGMAEDIYKYLDRMLKVVDDIEGLLTENRIYRQRNVDIGVISDKDAMDWGFSGVMLRGSGVAWDLRKSQPYDGYEKFDFDIPVGKNGDCFDRYLCRIEEMRQSARIVRQVIETLPGGPVASDDRKVVPPARGEMKRSMEALIHHFKLYTEGYHVPEGEAYAAVEAPKGEFGVYLVSDGSNKPYRCRIRAPGFPHLQATDFLSKGYMLADAVSIVGNMDIVFGEIDR</sequence>
<evidence type="ECO:0000256" key="6">
    <source>
        <dbReference type="ARBA" id="ARBA00023027"/>
    </source>
</evidence>
<comment type="function">
    <text evidence="1 8">NDH-1 shuttles electrons from NADH, via FMN and iron-sulfur (Fe-S) centers, to quinones in the respiratory chain. The immediate electron acceptor for the enzyme in this species is believed to be ubiquinone. Couples the redox reaction to proton translocation (for every two electrons transferred, four hydrogen ions are translocated across the cytoplasmic membrane), and thus conserves the redox energy in a proton gradient.</text>
</comment>
<dbReference type="NCBIfam" id="NF004739">
    <property type="entry name" value="PRK06075.1"/>
    <property type="match status" value="1"/>
</dbReference>
<dbReference type="InterPro" id="IPR022885">
    <property type="entry name" value="NDH1_su_D/H"/>
</dbReference>
<dbReference type="Gene3D" id="1.10.645.10">
    <property type="entry name" value="Cytochrome-c3 Hydrogenase, chain B"/>
    <property type="match status" value="1"/>
</dbReference>
<dbReference type="RefSeq" id="WP_379727704.1">
    <property type="nucleotide sequence ID" value="NZ_JBHRYJ010000003.1"/>
</dbReference>
<dbReference type="PANTHER" id="PTHR11993:SF10">
    <property type="entry name" value="NADH DEHYDROGENASE [UBIQUINONE] IRON-SULFUR PROTEIN 2, MITOCHONDRIAL"/>
    <property type="match status" value="1"/>
</dbReference>
<organism evidence="11 12">
    <name type="scientific">Ferrovibrio xuzhouensis</name>
    <dbReference type="NCBI Taxonomy" id="1576914"/>
    <lineage>
        <taxon>Bacteria</taxon>
        <taxon>Pseudomonadati</taxon>
        <taxon>Pseudomonadota</taxon>
        <taxon>Alphaproteobacteria</taxon>
        <taxon>Rhodospirillales</taxon>
        <taxon>Rhodospirillaceae</taxon>
        <taxon>Ferrovibrio</taxon>
    </lineage>
</organism>
<keyword evidence="3 8" id="KW-0813">Transport</keyword>
<comment type="subunit">
    <text evidence="8">NDH-1 is composed of 14 different subunits. Subunits NuoB, C, D, E, F, and G constitute the peripheral sector of the complex.</text>
</comment>
<comment type="subcellular location">
    <subcellularLocation>
        <location evidence="8">Cell membrane</location>
        <topology evidence="8">Peripheral membrane protein</topology>
        <orientation evidence="8">Cytoplasmic side</orientation>
    </subcellularLocation>
</comment>
<evidence type="ECO:0000256" key="9">
    <source>
        <dbReference type="RuleBase" id="RU003685"/>
    </source>
</evidence>
<feature type="domain" description="NADH-quinone oxidoreductase subunit D" evidence="10">
    <location>
        <begin position="122"/>
        <end position="392"/>
    </location>
</feature>
<proteinExistence type="inferred from homology"/>
<dbReference type="EMBL" id="JBHRYJ010000003">
    <property type="protein sequence ID" value="MFC3676656.1"/>
    <property type="molecule type" value="Genomic_DNA"/>
</dbReference>
<protein>
    <recommendedName>
        <fullName evidence="8">NADH-quinone oxidoreductase subunit D</fullName>
        <ecNumber evidence="8">7.1.1.-</ecNumber>
    </recommendedName>
    <alternativeName>
        <fullName evidence="8">NADH dehydrogenase I subunit D</fullName>
    </alternativeName>
    <alternativeName>
        <fullName evidence="8">NDH-1 subunit D</fullName>
    </alternativeName>
</protein>
<reference evidence="12" key="1">
    <citation type="journal article" date="2019" name="Int. J. Syst. Evol. Microbiol.">
        <title>The Global Catalogue of Microorganisms (GCM) 10K type strain sequencing project: providing services to taxonomists for standard genome sequencing and annotation.</title>
        <authorList>
            <consortium name="The Broad Institute Genomics Platform"/>
            <consortium name="The Broad Institute Genome Sequencing Center for Infectious Disease"/>
            <person name="Wu L."/>
            <person name="Ma J."/>
        </authorList>
    </citation>
    <scope>NUCLEOTIDE SEQUENCE [LARGE SCALE GENOMIC DNA]</scope>
    <source>
        <strain evidence="12">KCTC 42182</strain>
    </source>
</reference>
<evidence type="ECO:0000256" key="1">
    <source>
        <dbReference type="ARBA" id="ARBA00002378"/>
    </source>
</evidence>
<dbReference type="NCBIfam" id="TIGR01962">
    <property type="entry name" value="NuoD"/>
    <property type="match status" value="1"/>
</dbReference>
<evidence type="ECO:0000256" key="5">
    <source>
        <dbReference type="ARBA" id="ARBA00022967"/>
    </source>
</evidence>
<dbReference type="HAMAP" id="MF_01358">
    <property type="entry name" value="NDH1_NuoD"/>
    <property type="match status" value="1"/>
</dbReference>
<keyword evidence="8" id="KW-1003">Cell membrane</keyword>
<evidence type="ECO:0000256" key="4">
    <source>
        <dbReference type="ARBA" id="ARBA00022719"/>
    </source>
</evidence>
<keyword evidence="6 8" id="KW-0520">NAD</keyword>
<evidence type="ECO:0000259" key="10">
    <source>
        <dbReference type="Pfam" id="PF00346"/>
    </source>
</evidence>
<keyword evidence="12" id="KW-1185">Reference proteome</keyword>
<dbReference type="InterPro" id="IPR014029">
    <property type="entry name" value="NADH_UbQ_OxRdtase_49kDa_CS"/>
</dbReference>
<name>A0ABV7VIQ9_9PROT</name>